<keyword evidence="1" id="KW-1133">Transmembrane helix</keyword>
<comment type="caution">
    <text evidence="2">The sequence shown here is derived from an EMBL/GenBank/DDBJ whole genome shotgun (WGS) entry which is preliminary data.</text>
</comment>
<evidence type="ECO:0000313" key="2">
    <source>
        <dbReference type="EMBL" id="SAK93897.1"/>
    </source>
</evidence>
<keyword evidence="3" id="KW-1185">Reference proteome</keyword>
<name>A0A158DJB9_9BURK</name>
<dbReference type="STRING" id="1777141.AWB80_06885"/>
<reference evidence="2" key="1">
    <citation type="submission" date="2016-01" db="EMBL/GenBank/DDBJ databases">
        <authorList>
            <person name="Peeters C."/>
        </authorList>
    </citation>
    <scope>NUCLEOTIDE SEQUENCE [LARGE SCALE GENOMIC DNA]</scope>
    <source>
        <strain evidence="2">LMG 29323</strain>
    </source>
</reference>
<gene>
    <name evidence="2" type="ORF">AWB80_06885</name>
</gene>
<feature type="transmembrane region" description="Helical" evidence="1">
    <location>
        <begin position="88"/>
        <end position="110"/>
    </location>
</feature>
<dbReference type="EMBL" id="FCOE02000039">
    <property type="protein sequence ID" value="SAK93897.1"/>
    <property type="molecule type" value="Genomic_DNA"/>
</dbReference>
<proteinExistence type="predicted"/>
<organism evidence="2 3">
    <name type="scientific">Caballeronia pedi</name>
    <dbReference type="NCBI Taxonomy" id="1777141"/>
    <lineage>
        <taxon>Bacteria</taxon>
        <taxon>Pseudomonadati</taxon>
        <taxon>Pseudomonadota</taxon>
        <taxon>Betaproteobacteria</taxon>
        <taxon>Burkholderiales</taxon>
        <taxon>Burkholderiaceae</taxon>
        <taxon>Caballeronia</taxon>
    </lineage>
</organism>
<dbReference type="AlphaFoldDB" id="A0A158DJB9"/>
<feature type="transmembrane region" description="Helical" evidence="1">
    <location>
        <begin position="12"/>
        <end position="38"/>
    </location>
</feature>
<sequence length="126" mass="13728">MFALIGFVAALYVGIVCCHLIAAVFAQVCAWVSAVVIYTGRSTLGFVRRRSKASRWSIYSALSFVAIGLSVRGVHMFVNAWAREDFRVSVLCWVVAAVLMWVPAVLVYGAGVEYLAGLKKDEAAHV</sequence>
<evidence type="ECO:0000256" key="1">
    <source>
        <dbReference type="SAM" id="Phobius"/>
    </source>
</evidence>
<accession>A0A158DJB9</accession>
<dbReference type="Proteomes" id="UP000054911">
    <property type="component" value="Unassembled WGS sequence"/>
</dbReference>
<keyword evidence="1" id="KW-0812">Transmembrane</keyword>
<keyword evidence="1" id="KW-0472">Membrane</keyword>
<protein>
    <submittedName>
        <fullName evidence="2">Uncharacterized protein</fullName>
    </submittedName>
</protein>
<dbReference type="RefSeq" id="WP_061179141.1">
    <property type="nucleotide sequence ID" value="NZ_FCOE02000039.1"/>
</dbReference>
<feature type="transmembrane region" description="Helical" evidence="1">
    <location>
        <begin position="58"/>
        <end position="82"/>
    </location>
</feature>
<evidence type="ECO:0000313" key="3">
    <source>
        <dbReference type="Proteomes" id="UP000054911"/>
    </source>
</evidence>